<accession>A0A1I5ZG50</accession>
<dbReference type="EMBL" id="FOXU01000005">
    <property type="protein sequence ID" value="SFQ55499.1"/>
    <property type="molecule type" value="Genomic_DNA"/>
</dbReference>
<organism evidence="1 2">
    <name type="scientific">Psychrobacillus psychrotolerans</name>
    <dbReference type="NCBI Taxonomy" id="126156"/>
    <lineage>
        <taxon>Bacteria</taxon>
        <taxon>Bacillati</taxon>
        <taxon>Bacillota</taxon>
        <taxon>Bacilli</taxon>
        <taxon>Bacillales</taxon>
        <taxon>Bacillaceae</taxon>
        <taxon>Psychrobacillus</taxon>
    </lineage>
</organism>
<evidence type="ECO:0000313" key="1">
    <source>
        <dbReference type="EMBL" id="SFQ55499.1"/>
    </source>
</evidence>
<protein>
    <submittedName>
        <fullName evidence="1">Uncharacterized protein</fullName>
    </submittedName>
</protein>
<dbReference type="STRING" id="126156.SAMN05421670_2665"/>
<dbReference type="AlphaFoldDB" id="A0A1I5ZG50"/>
<name>A0A1I5ZG50_9BACI</name>
<evidence type="ECO:0000313" key="2">
    <source>
        <dbReference type="Proteomes" id="UP000198734"/>
    </source>
</evidence>
<proteinExistence type="predicted"/>
<dbReference type="Proteomes" id="UP000198734">
    <property type="component" value="Unassembled WGS sequence"/>
</dbReference>
<reference evidence="2" key="1">
    <citation type="submission" date="2016-10" db="EMBL/GenBank/DDBJ databases">
        <authorList>
            <person name="Varghese N."/>
            <person name="Submissions S."/>
        </authorList>
    </citation>
    <scope>NUCLEOTIDE SEQUENCE [LARGE SCALE GENOMIC DNA]</scope>
    <source>
        <strain evidence="2">DSM 11706</strain>
    </source>
</reference>
<gene>
    <name evidence="1" type="ORF">SAMN05421670_2665</name>
</gene>
<sequence length="31" mass="3555">MEHVLIMGTYKREKMGIDEMKSFIGGVVIIE</sequence>
<keyword evidence="2" id="KW-1185">Reference proteome</keyword>